<evidence type="ECO:0000313" key="6">
    <source>
        <dbReference type="EMBL" id="KAJ4977725.1"/>
    </source>
</evidence>
<evidence type="ECO:0000256" key="1">
    <source>
        <dbReference type="ARBA" id="ARBA00004167"/>
    </source>
</evidence>
<dbReference type="GO" id="GO:0016020">
    <property type="term" value="C:membrane"/>
    <property type="evidence" value="ECO:0007669"/>
    <property type="project" value="UniProtKB-SubCell"/>
</dbReference>
<evidence type="ECO:0000256" key="3">
    <source>
        <dbReference type="ARBA" id="ARBA00022989"/>
    </source>
</evidence>
<evidence type="ECO:0000256" key="5">
    <source>
        <dbReference type="ARBA" id="ARBA00035114"/>
    </source>
</evidence>
<dbReference type="OrthoDB" id="985898at2759"/>
<keyword evidence="4" id="KW-0472">Membrane</keyword>
<keyword evidence="7" id="KW-1185">Reference proteome</keyword>
<comment type="subcellular location">
    <subcellularLocation>
        <location evidence="1">Membrane</location>
        <topology evidence="1">Single-pass membrane protein</topology>
    </subcellularLocation>
</comment>
<organism evidence="6 7">
    <name type="scientific">Protea cynaroides</name>
    <dbReference type="NCBI Taxonomy" id="273540"/>
    <lineage>
        <taxon>Eukaryota</taxon>
        <taxon>Viridiplantae</taxon>
        <taxon>Streptophyta</taxon>
        <taxon>Embryophyta</taxon>
        <taxon>Tracheophyta</taxon>
        <taxon>Spermatophyta</taxon>
        <taxon>Magnoliopsida</taxon>
        <taxon>Proteales</taxon>
        <taxon>Proteaceae</taxon>
        <taxon>Protea</taxon>
    </lineage>
</organism>
<evidence type="ECO:0008006" key="8">
    <source>
        <dbReference type="Google" id="ProtNLM"/>
    </source>
</evidence>
<dbReference type="PANTHER" id="PTHR31509">
    <property type="entry name" value="BPS1-LIKE PROTEIN"/>
    <property type="match status" value="1"/>
</dbReference>
<sequence>MVLLARSHKLSSKLDNHHGHQQEAENASLEAFKCEISKYLIQFSLYSKSRSEILTFSWVRQCLQLLPSMRNAFGKLMVDIDYPMSKWQVPSVDEYMRESLKLLELLNSITSSLSHLGQSRMSLSYALSLLENSPPLAMELLEAVEPLGSIKKWEGEETEAGGEVARCSSGKEWVICQAMAIMKVVGFWVGGVVASSLCGDMESCVKLRKVIGDFPISSLMNLHLSVCEEMENGGLFEVREINKGVAQLVAVTCGEPSSDVVEELQRRVDILGKLLKDVEEEVNGLFSEVMLERNDLLSGLRQKQ</sequence>
<accession>A0A9Q0QZD8</accession>
<keyword evidence="2" id="KW-0812">Transmembrane</keyword>
<dbReference type="Pfam" id="PF05633">
    <property type="entry name" value="ROH1-like"/>
    <property type="match status" value="1"/>
</dbReference>
<evidence type="ECO:0000256" key="2">
    <source>
        <dbReference type="ARBA" id="ARBA00022692"/>
    </source>
</evidence>
<protein>
    <recommendedName>
        <fullName evidence="8">BPS1-like protein</fullName>
    </recommendedName>
</protein>
<dbReference type="Proteomes" id="UP001141806">
    <property type="component" value="Unassembled WGS sequence"/>
</dbReference>
<keyword evidence="3" id="KW-1133">Transmembrane helix</keyword>
<reference evidence="6" key="1">
    <citation type="journal article" date="2023" name="Plant J.">
        <title>The genome of the king protea, Protea cynaroides.</title>
        <authorList>
            <person name="Chang J."/>
            <person name="Duong T.A."/>
            <person name="Schoeman C."/>
            <person name="Ma X."/>
            <person name="Roodt D."/>
            <person name="Barker N."/>
            <person name="Li Z."/>
            <person name="Van de Peer Y."/>
            <person name="Mizrachi E."/>
        </authorList>
    </citation>
    <scope>NUCLEOTIDE SEQUENCE</scope>
    <source>
        <tissue evidence="6">Young leaves</tissue>
    </source>
</reference>
<dbReference type="InterPro" id="IPR008511">
    <property type="entry name" value="ROH1-like"/>
</dbReference>
<name>A0A9Q0QZD8_9MAGN</name>
<comment type="similarity">
    <text evidence="5">Belongs to the ROH1 family.</text>
</comment>
<comment type="caution">
    <text evidence="6">The sequence shown here is derived from an EMBL/GenBank/DDBJ whole genome shotgun (WGS) entry which is preliminary data.</text>
</comment>
<dbReference type="AlphaFoldDB" id="A0A9Q0QZD8"/>
<evidence type="ECO:0000313" key="7">
    <source>
        <dbReference type="Proteomes" id="UP001141806"/>
    </source>
</evidence>
<dbReference type="EMBL" id="JAMYWD010000002">
    <property type="protein sequence ID" value="KAJ4977725.1"/>
    <property type="molecule type" value="Genomic_DNA"/>
</dbReference>
<gene>
    <name evidence="6" type="ORF">NE237_008505</name>
</gene>
<evidence type="ECO:0000256" key="4">
    <source>
        <dbReference type="ARBA" id="ARBA00023136"/>
    </source>
</evidence>
<proteinExistence type="inferred from homology"/>